<evidence type="ECO:0000313" key="2">
    <source>
        <dbReference type="EMBL" id="AXF95660.1"/>
    </source>
</evidence>
<dbReference type="Pfam" id="PF01327">
    <property type="entry name" value="Pep_deformylase"/>
    <property type="match status" value="1"/>
</dbReference>
<evidence type="ECO:0000256" key="1">
    <source>
        <dbReference type="ARBA" id="ARBA00010759"/>
    </source>
</evidence>
<sequence>MLQNEVPTHDWLVLDNTPSIWQPSIDVSVSLTPENEIVMQKLIDFVRYSHTPQKNNPNKIKPAVGLSAPQIGHNLKMYYIRIEETAAETVDKKIIEHAMINPKIIGKSEQIACIEEGEVCFSVRNNQ</sequence>
<evidence type="ECO:0000313" key="3">
    <source>
        <dbReference type="Proteomes" id="UP000253689"/>
    </source>
</evidence>
<protein>
    <submittedName>
        <fullName evidence="2">Peptide deformylase</fullName>
    </submittedName>
</protein>
<accession>A0A345DN72</accession>
<dbReference type="EMBL" id="CP031088">
    <property type="protein sequence ID" value="AXF95660.1"/>
    <property type="molecule type" value="Genomic_DNA"/>
</dbReference>
<organism evidence="2 3">
    <name type="scientific">Spiroplasma phoeniceum P40</name>
    <dbReference type="NCBI Taxonomy" id="1276259"/>
    <lineage>
        <taxon>Bacteria</taxon>
        <taxon>Bacillati</taxon>
        <taxon>Mycoplasmatota</taxon>
        <taxon>Mollicutes</taxon>
        <taxon>Entomoplasmatales</taxon>
        <taxon>Spiroplasmataceae</taxon>
        <taxon>Spiroplasma</taxon>
    </lineage>
</organism>
<dbReference type="InterPro" id="IPR023635">
    <property type="entry name" value="Peptide_deformylase"/>
</dbReference>
<dbReference type="InterPro" id="IPR036821">
    <property type="entry name" value="Peptide_deformylase_sf"/>
</dbReference>
<dbReference type="Proteomes" id="UP000253689">
    <property type="component" value="Chromosome"/>
</dbReference>
<dbReference type="SUPFAM" id="SSF56420">
    <property type="entry name" value="Peptide deformylase"/>
    <property type="match status" value="1"/>
</dbReference>
<name>A0A345DN72_9MOLU</name>
<comment type="similarity">
    <text evidence="1">Belongs to the polypeptide deformylase family.</text>
</comment>
<proteinExistence type="inferred from homology"/>
<reference evidence="3" key="1">
    <citation type="submission" date="2018-07" db="EMBL/GenBank/DDBJ databases">
        <title>Complete Genome Sequence of Spiroplasma phoeniceum.</title>
        <authorList>
            <person name="Davis R.E."/>
            <person name="Shao J.Y."/>
            <person name="Zhao Y."/>
            <person name="Silver A."/>
            <person name="Stump z."/>
            <person name="Gasparich G."/>
        </authorList>
    </citation>
    <scope>NUCLEOTIDE SEQUENCE [LARGE SCALE GENOMIC DNA]</scope>
    <source>
        <strain evidence="3">P40</strain>
    </source>
</reference>
<dbReference type="AlphaFoldDB" id="A0A345DN72"/>
<dbReference type="GO" id="GO:0042586">
    <property type="term" value="F:peptide deformylase activity"/>
    <property type="evidence" value="ECO:0007669"/>
    <property type="project" value="InterPro"/>
</dbReference>
<dbReference type="KEGG" id="sphh:SDAV_00671"/>
<dbReference type="Gene3D" id="3.90.45.10">
    <property type="entry name" value="Peptide deformylase"/>
    <property type="match status" value="1"/>
</dbReference>
<keyword evidence="3" id="KW-1185">Reference proteome</keyword>
<gene>
    <name evidence="2" type="ORF">SDAV_00671</name>
</gene>